<dbReference type="AlphaFoldDB" id="A0A849A854"/>
<accession>A0A849A854</accession>
<dbReference type="PANTHER" id="PTHR47505">
    <property type="entry name" value="DNA UTILIZATION PROTEIN YHGH"/>
    <property type="match status" value="1"/>
</dbReference>
<evidence type="ECO:0000313" key="1">
    <source>
        <dbReference type="EMBL" id="NNG36675.1"/>
    </source>
</evidence>
<sequence length="238" mass="24461">MAGLGHELADLVLPRSCPGCGAAQPWCAGCARTLADRPREPMLGESTLDGFAAAAMALPQFRALARYRGPARAAVIAGKEHGRRDLPPRLGRALATGLLRLQRIGLAPPTELWLLPAPTKSTAARGRGGDPVTAMACAVARQLAATGQRVSVARTLRTGAGAADSAGLSAAARADNLAGRIKVRRSALPPPDAALVLLDDVLTTGATALASCLALAAHQRQVSLVLTVAAVPDWRRTG</sequence>
<protein>
    <submittedName>
        <fullName evidence="1">ComF family protein</fullName>
    </submittedName>
</protein>
<keyword evidence="2" id="KW-1185">Reference proteome</keyword>
<dbReference type="EMBL" id="JABEND010000007">
    <property type="protein sequence ID" value="NNG36675.1"/>
    <property type="molecule type" value="Genomic_DNA"/>
</dbReference>
<proteinExistence type="predicted"/>
<name>A0A849A854_9ACTN</name>
<dbReference type="InterPro" id="IPR029057">
    <property type="entry name" value="PRTase-like"/>
</dbReference>
<organism evidence="1 2">
    <name type="scientific">Nakamurella aerolata</name>
    <dbReference type="NCBI Taxonomy" id="1656892"/>
    <lineage>
        <taxon>Bacteria</taxon>
        <taxon>Bacillati</taxon>
        <taxon>Actinomycetota</taxon>
        <taxon>Actinomycetes</taxon>
        <taxon>Nakamurellales</taxon>
        <taxon>Nakamurellaceae</taxon>
        <taxon>Nakamurella</taxon>
    </lineage>
</organism>
<dbReference type="PANTHER" id="PTHR47505:SF1">
    <property type="entry name" value="DNA UTILIZATION PROTEIN YHGH"/>
    <property type="match status" value="1"/>
</dbReference>
<dbReference type="SUPFAM" id="SSF53271">
    <property type="entry name" value="PRTase-like"/>
    <property type="match status" value="1"/>
</dbReference>
<dbReference type="Proteomes" id="UP000562984">
    <property type="component" value="Unassembled WGS sequence"/>
</dbReference>
<dbReference type="InterPro" id="IPR051910">
    <property type="entry name" value="ComF/GntX_DNA_util-trans"/>
</dbReference>
<gene>
    <name evidence="1" type="ORF">HKD39_13335</name>
</gene>
<dbReference type="Gene3D" id="3.40.50.2020">
    <property type="match status" value="1"/>
</dbReference>
<comment type="caution">
    <text evidence="1">The sequence shown here is derived from an EMBL/GenBank/DDBJ whole genome shotgun (WGS) entry which is preliminary data.</text>
</comment>
<evidence type="ECO:0000313" key="2">
    <source>
        <dbReference type="Proteomes" id="UP000562984"/>
    </source>
</evidence>
<reference evidence="1 2" key="1">
    <citation type="submission" date="2020-05" db="EMBL/GenBank/DDBJ databases">
        <title>Nakamurella sp. DB0629 isolated from air conditioner.</title>
        <authorList>
            <person name="Kim D.H."/>
            <person name="Kim D.-U."/>
        </authorList>
    </citation>
    <scope>NUCLEOTIDE SEQUENCE [LARGE SCALE GENOMIC DNA]</scope>
    <source>
        <strain evidence="1 2">DB0629</strain>
    </source>
</reference>